<dbReference type="HOGENOM" id="CLU_030130_3_4_9"/>
<dbReference type="SUPFAM" id="SSF56317">
    <property type="entry name" value="Carbon-nitrogen hydrolase"/>
    <property type="match status" value="1"/>
</dbReference>
<dbReference type="KEGG" id="cpy:Cphy_2098"/>
<protein>
    <submittedName>
        <fullName evidence="3">Nitrilase/cyanide hydratase and apolipoprotein N-acyltransferase</fullName>
    </submittedName>
</protein>
<dbReference type="Proteomes" id="UP000000370">
    <property type="component" value="Chromosome"/>
</dbReference>
<dbReference type="Gene3D" id="3.60.110.10">
    <property type="entry name" value="Carbon-nitrogen hydrolase"/>
    <property type="match status" value="1"/>
</dbReference>
<dbReference type="Pfam" id="PF00795">
    <property type="entry name" value="CN_hydrolase"/>
    <property type="match status" value="1"/>
</dbReference>
<proteinExistence type="predicted"/>
<dbReference type="InterPro" id="IPR050345">
    <property type="entry name" value="Aliph_Amidase/BUP"/>
</dbReference>
<evidence type="ECO:0000313" key="3">
    <source>
        <dbReference type="EMBL" id="ABX42464.1"/>
    </source>
</evidence>
<dbReference type="EMBL" id="CP000885">
    <property type="protein sequence ID" value="ABX42464.1"/>
    <property type="molecule type" value="Genomic_DNA"/>
</dbReference>
<dbReference type="PANTHER" id="PTHR43674">
    <property type="entry name" value="NITRILASE C965.09-RELATED"/>
    <property type="match status" value="1"/>
</dbReference>
<keyword evidence="4" id="KW-1185">Reference proteome</keyword>
<dbReference type="PROSITE" id="PS50263">
    <property type="entry name" value="CN_HYDROLASE"/>
    <property type="match status" value="1"/>
</dbReference>
<evidence type="ECO:0000256" key="1">
    <source>
        <dbReference type="ARBA" id="ARBA00022801"/>
    </source>
</evidence>
<dbReference type="STRING" id="357809.Cphy_2098"/>
<dbReference type="InterPro" id="IPR003010">
    <property type="entry name" value="C-N_Hydrolase"/>
</dbReference>
<feature type="domain" description="CN hydrolase" evidence="2">
    <location>
        <begin position="9"/>
        <end position="277"/>
    </location>
</feature>
<accession>A9KJ52</accession>
<dbReference type="eggNOG" id="COG0388">
    <property type="taxonomic scope" value="Bacteria"/>
</dbReference>
<gene>
    <name evidence="3" type="ordered locus">Cphy_2098</name>
</gene>
<keyword evidence="3" id="KW-0449">Lipoprotein</keyword>
<dbReference type="InterPro" id="IPR036526">
    <property type="entry name" value="C-N_Hydrolase_sf"/>
</dbReference>
<organism evidence="3 4">
    <name type="scientific">Lachnoclostridium phytofermentans (strain ATCC 700394 / DSM 18823 / ISDg)</name>
    <name type="common">Clostridium phytofermentans</name>
    <dbReference type="NCBI Taxonomy" id="357809"/>
    <lineage>
        <taxon>Bacteria</taxon>
        <taxon>Bacillati</taxon>
        <taxon>Bacillota</taxon>
        <taxon>Clostridia</taxon>
        <taxon>Lachnospirales</taxon>
        <taxon>Lachnospiraceae</taxon>
    </lineage>
</organism>
<keyword evidence="3" id="KW-0012">Acyltransferase</keyword>
<keyword evidence="1" id="KW-0378">Hydrolase</keyword>
<reference evidence="4" key="1">
    <citation type="submission" date="2007-11" db="EMBL/GenBank/DDBJ databases">
        <title>Complete genome sequence of Clostridium phytofermentans ISDg.</title>
        <authorList>
            <person name="Leschine S.B."/>
            <person name="Warnick T.A."/>
            <person name="Blanchard J.L."/>
            <person name="Schnell D.J."/>
            <person name="Petit E.L."/>
            <person name="LaTouf W.G."/>
            <person name="Copeland A."/>
            <person name="Lucas S."/>
            <person name="Lapidus A."/>
            <person name="Barry K."/>
            <person name="Glavina del Rio T."/>
            <person name="Dalin E."/>
            <person name="Tice H."/>
            <person name="Pitluck S."/>
            <person name="Kiss H."/>
            <person name="Brettin T."/>
            <person name="Bruce D."/>
            <person name="Detter J.C."/>
            <person name="Han C."/>
            <person name="Kuske C."/>
            <person name="Schmutz J."/>
            <person name="Larimer F."/>
            <person name="Land M."/>
            <person name="Hauser L."/>
            <person name="Kyrpides N."/>
            <person name="Kim E.A."/>
            <person name="Richardson P."/>
        </authorList>
    </citation>
    <scope>NUCLEOTIDE SEQUENCE [LARGE SCALE GENOMIC DNA]</scope>
    <source>
        <strain evidence="4">ATCC 700394 / DSM 18823 / ISDg</strain>
    </source>
</reference>
<keyword evidence="3" id="KW-0808">Transferase</keyword>
<dbReference type="GO" id="GO:0016811">
    <property type="term" value="F:hydrolase activity, acting on carbon-nitrogen (but not peptide) bonds, in linear amides"/>
    <property type="evidence" value="ECO:0007669"/>
    <property type="project" value="TreeGrafter"/>
</dbReference>
<sequence>MEVHMENQFRVAVIQANYPSSKCEINTKVGLQYIKNAKKMGADLVLFPECWLHGYQFPIIKDCLSISDMYEMDQCDETMECIKQKKSYQEWVNQAVDEESDYVKQFCSVAKELHIGIVLTAYTKGIQKPRNSAMVIDKNGNIIMTYSKVHTCDFSLESLVESGEEFKVCDFHGIKLGVMICYDREYPESARMLMLKGAEIIVVPNSCGGMKPRVQALSTRAYENMTGVVMANTAFENGGNSCAFQPIAWDKDGKEQEMALFVADATSEKIYMAEFDMDAIKDYRSSEMMGNTFRKVKAYAGFLDNVVEPPFVRNRWVE</sequence>
<dbReference type="AlphaFoldDB" id="A9KJ52"/>
<dbReference type="GO" id="GO:0016746">
    <property type="term" value="F:acyltransferase activity"/>
    <property type="evidence" value="ECO:0007669"/>
    <property type="project" value="UniProtKB-KW"/>
</dbReference>
<evidence type="ECO:0000259" key="2">
    <source>
        <dbReference type="PROSITE" id="PS50263"/>
    </source>
</evidence>
<evidence type="ECO:0000313" key="4">
    <source>
        <dbReference type="Proteomes" id="UP000000370"/>
    </source>
</evidence>
<dbReference type="CDD" id="cd07197">
    <property type="entry name" value="nitrilase"/>
    <property type="match status" value="1"/>
</dbReference>
<name>A9KJ52_LACP7</name>
<dbReference type="PANTHER" id="PTHR43674:SF16">
    <property type="entry name" value="CARBON-NITROGEN FAMILY, PUTATIVE (AFU_ORTHOLOGUE AFUA_5G02350)-RELATED"/>
    <property type="match status" value="1"/>
</dbReference>